<comment type="subcellular location">
    <subcellularLocation>
        <location evidence="1 5">Nucleus</location>
    </subcellularLocation>
</comment>
<comment type="similarity">
    <text evidence="2 5">Belongs to the RRS1 family.</text>
</comment>
<proteinExistence type="inferred from homology"/>
<evidence type="ECO:0000313" key="8">
    <source>
        <dbReference type="Proteomes" id="UP000736335"/>
    </source>
</evidence>
<sequence>MDVSDILAERAEKQKSIAVEREIPLETDTGLLTVTDLNPIDLESYNEDLEAFLQSNARDGVQALLNALFALPSTPSPDGPVAKLPPPITQLPRAKPLPKPKPLTKWEKFAKEKGISHRKREKAVWDEEKQEWVNRWGWKGKNKELEEQWLAEVPANADTDHDPSKIARKERKTRVAKNERQMAQNVARAQGESATSGPSTREQRKNEINRTLATSRVSTASMGRFDKVLEGEKKSKGLKRKFEPAEAPVEQEKAANLALIQRMEKEPRQKKAKKDTVDGVLNVRKAIRATSGGRGSVALGKSLKGGRTKGKSRR</sequence>
<evidence type="ECO:0000256" key="6">
    <source>
        <dbReference type="SAM" id="MobiDB-lite"/>
    </source>
</evidence>
<feature type="region of interest" description="Disordered" evidence="6">
    <location>
        <begin position="289"/>
        <end position="314"/>
    </location>
</feature>
<dbReference type="GO" id="GO:0042254">
    <property type="term" value="P:ribosome biogenesis"/>
    <property type="evidence" value="ECO:0007669"/>
    <property type="project" value="UniProtKB-KW"/>
</dbReference>
<evidence type="ECO:0000313" key="7">
    <source>
        <dbReference type="EMBL" id="KAF9782180.1"/>
    </source>
</evidence>
<dbReference type="InterPro" id="IPR007023">
    <property type="entry name" value="Ribosom_reg"/>
</dbReference>
<dbReference type="GO" id="GO:0005634">
    <property type="term" value="C:nucleus"/>
    <property type="evidence" value="ECO:0007669"/>
    <property type="project" value="UniProtKB-SubCell"/>
</dbReference>
<keyword evidence="4 5" id="KW-0539">Nucleus</keyword>
<keyword evidence="3 5" id="KW-0690">Ribosome biogenesis</keyword>
<organism evidence="7 8">
    <name type="scientific">Thelephora terrestris</name>
    <dbReference type="NCBI Taxonomy" id="56493"/>
    <lineage>
        <taxon>Eukaryota</taxon>
        <taxon>Fungi</taxon>
        <taxon>Dikarya</taxon>
        <taxon>Basidiomycota</taxon>
        <taxon>Agaricomycotina</taxon>
        <taxon>Agaricomycetes</taxon>
        <taxon>Thelephorales</taxon>
        <taxon>Thelephoraceae</taxon>
        <taxon>Thelephora</taxon>
    </lineage>
</organism>
<dbReference type="OrthoDB" id="28455at2759"/>
<evidence type="ECO:0000256" key="4">
    <source>
        <dbReference type="ARBA" id="ARBA00023242"/>
    </source>
</evidence>
<feature type="compositionally biased region" description="Basic residues" evidence="6">
    <location>
        <begin position="304"/>
        <end position="314"/>
    </location>
</feature>
<dbReference type="EMBL" id="WIUZ02000012">
    <property type="protein sequence ID" value="KAF9782180.1"/>
    <property type="molecule type" value="Genomic_DNA"/>
</dbReference>
<reference evidence="7" key="1">
    <citation type="journal article" date="2020" name="Nat. Commun.">
        <title>Large-scale genome sequencing of mycorrhizal fungi provides insights into the early evolution of symbiotic traits.</title>
        <authorList>
            <person name="Miyauchi S."/>
            <person name="Kiss E."/>
            <person name="Kuo A."/>
            <person name="Drula E."/>
            <person name="Kohler A."/>
            <person name="Sanchez-Garcia M."/>
            <person name="Morin E."/>
            <person name="Andreopoulos B."/>
            <person name="Barry K.W."/>
            <person name="Bonito G."/>
            <person name="Buee M."/>
            <person name="Carver A."/>
            <person name="Chen C."/>
            <person name="Cichocki N."/>
            <person name="Clum A."/>
            <person name="Culley D."/>
            <person name="Crous P.W."/>
            <person name="Fauchery L."/>
            <person name="Girlanda M."/>
            <person name="Hayes R.D."/>
            <person name="Keri Z."/>
            <person name="LaButti K."/>
            <person name="Lipzen A."/>
            <person name="Lombard V."/>
            <person name="Magnuson J."/>
            <person name="Maillard F."/>
            <person name="Murat C."/>
            <person name="Nolan M."/>
            <person name="Ohm R.A."/>
            <person name="Pangilinan J."/>
            <person name="Pereira M.F."/>
            <person name="Perotto S."/>
            <person name="Peter M."/>
            <person name="Pfister S."/>
            <person name="Riley R."/>
            <person name="Sitrit Y."/>
            <person name="Stielow J.B."/>
            <person name="Szollosi G."/>
            <person name="Zifcakova L."/>
            <person name="Stursova M."/>
            <person name="Spatafora J.W."/>
            <person name="Tedersoo L."/>
            <person name="Vaario L.M."/>
            <person name="Yamada A."/>
            <person name="Yan M."/>
            <person name="Wang P."/>
            <person name="Xu J."/>
            <person name="Bruns T."/>
            <person name="Baldrian P."/>
            <person name="Vilgalys R."/>
            <person name="Dunand C."/>
            <person name="Henrissat B."/>
            <person name="Grigoriev I.V."/>
            <person name="Hibbett D."/>
            <person name="Nagy L.G."/>
            <person name="Martin F.M."/>
        </authorList>
    </citation>
    <scope>NUCLEOTIDE SEQUENCE</scope>
    <source>
        <strain evidence="7">UH-Tt-Lm1</strain>
    </source>
</reference>
<dbReference type="Proteomes" id="UP000736335">
    <property type="component" value="Unassembled WGS sequence"/>
</dbReference>
<evidence type="ECO:0000256" key="2">
    <source>
        <dbReference type="ARBA" id="ARBA00010077"/>
    </source>
</evidence>
<gene>
    <name evidence="7" type="ORF">BJ322DRAFT_1205305</name>
</gene>
<feature type="compositionally biased region" description="Polar residues" evidence="6">
    <location>
        <begin position="209"/>
        <end position="219"/>
    </location>
</feature>
<evidence type="ECO:0000256" key="5">
    <source>
        <dbReference type="RuleBase" id="RU364132"/>
    </source>
</evidence>
<feature type="compositionally biased region" description="Basic and acidic residues" evidence="6">
    <location>
        <begin position="158"/>
        <end position="167"/>
    </location>
</feature>
<accession>A0A9P6H9E9</accession>
<keyword evidence="8" id="KW-1185">Reference proteome</keyword>
<protein>
    <recommendedName>
        <fullName evidence="5">Ribosome biogenesis regulatory protein</fullName>
    </recommendedName>
</protein>
<dbReference type="AlphaFoldDB" id="A0A9P6H9E9"/>
<comment type="function">
    <text evidence="5">Involved in ribosomal large subunit assembly.</text>
</comment>
<comment type="caution">
    <text evidence="7">The sequence shown here is derived from an EMBL/GenBank/DDBJ whole genome shotgun (WGS) entry which is preliminary data.</text>
</comment>
<feature type="region of interest" description="Disordered" evidence="6">
    <location>
        <begin position="75"/>
        <end position="103"/>
    </location>
</feature>
<name>A0A9P6H9E9_9AGAM</name>
<feature type="compositionally biased region" description="Pro residues" evidence="6">
    <location>
        <begin position="75"/>
        <end position="101"/>
    </location>
</feature>
<dbReference type="Pfam" id="PF04939">
    <property type="entry name" value="RRS1"/>
    <property type="match status" value="1"/>
</dbReference>
<reference evidence="7" key="2">
    <citation type="submission" date="2020-11" db="EMBL/GenBank/DDBJ databases">
        <authorList>
            <consortium name="DOE Joint Genome Institute"/>
            <person name="Kuo A."/>
            <person name="Miyauchi S."/>
            <person name="Kiss E."/>
            <person name="Drula E."/>
            <person name="Kohler A."/>
            <person name="Sanchez-Garcia M."/>
            <person name="Andreopoulos B."/>
            <person name="Barry K.W."/>
            <person name="Bonito G."/>
            <person name="Buee M."/>
            <person name="Carver A."/>
            <person name="Chen C."/>
            <person name="Cichocki N."/>
            <person name="Clum A."/>
            <person name="Culley D."/>
            <person name="Crous P.W."/>
            <person name="Fauchery L."/>
            <person name="Girlanda M."/>
            <person name="Hayes R."/>
            <person name="Keri Z."/>
            <person name="Labutti K."/>
            <person name="Lipzen A."/>
            <person name="Lombard V."/>
            <person name="Magnuson J."/>
            <person name="Maillard F."/>
            <person name="Morin E."/>
            <person name="Murat C."/>
            <person name="Nolan M."/>
            <person name="Ohm R."/>
            <person name="Pangilinan J."/>
            <person name="Pereira M."/>
            <person name="Perotto S."/>
            <person name="Peter M."/>
            <person name="Riley R."/>
            <person name="Sitrit Y."/>
            <person name="Stielow B."/>
            <person name="Szollosi G."/>
            <person name="Zifcakova L."/>
            <person name="Stursova M."/>
            <person name="Spatafora J.W."/>
            <person name="Tedersoo L."/>
            <person name="Vaario L.-M."/>
            <person name="Yamada A."/>
            <person name="Yan M."/>
            <person name="Wang P."/>
            <person name="Xu J."/>
            <person name="Bruns T."/>
            <person name="Baldrian P."/>
            <person name="Vilgalys R."/>
            <person name="Henrissat B."/>
            <person name="Grigoriev I.V."/>
            <person name="Hibbett D."/>
            <person name="Nagy L.G."/>
            <person name="Martin F.M."/>
        </authorList>
    </citation>
    <scope>NUCLEOTIDE SEQUENCE</scope>
    <source>
        <strain evidence="7">UH-Tt-Lm1</strain>
    </source>
</reference>
<feature type="region of interest" description="Disordered" evidence="6">
    <location>
        <begin position="153"/>
        <end position="219"/>
    </location>
</feature>
<evidence type="ECO:0000256" key="1">
    <source>
        <dbReference type="ARBA" id="ARBA00004123"/>
    </source>
</evidence>
<evidence type="ECO:0000256" key="3">
    <source>
        <dbReference type="ARBA" id="ARBA00022517"/>
    </source>
</evidence>